<dbReference type="Proteomes" id="UP000234479">
    <property type="component" value="Unassembled WGS sequence"/>
</dbReference>
<accession>A0A2N5D2F0</accession>
<name>A0A2N5D2F0_9CAUL</name>
<sequence length="169" mass="18354">MGRAGLAILSIVASLGLCGCIRVDGVDISKASGEVSLAKVFGDDADVVCVHDPAPPWLLDVEPAVHLTGSLRRSNLAAELKPYCSRLGGLWWRGRWVAPYETLVLRIRGCKVIGVRRVTVEGSYPIDGVPDEFCTRPDRLAAIRPAWSPTQTVLIDTQRRPDAVGRTPR</sequence>
<reference evidence="1 2" key="1">
    <citation type="submission" date="2017-12" db="EMBL/GenBank/DDBJ databases">
        <title>The genome sequence of Caulobacter sp. 410.</title>
        <authorList>
            <person name="Gao J."/>
            <person name="Mao X."/>
            <person name="Sun J."/>
        </authorList>
    </citation>
    <scope>NUCLEOTIDE SEQUENCE [LARGE SCALE GENOMIC DNA]</scope>
    <source>
        <strain evidence="1 2">410</strain>
    </source>
</reference>
<dbReference type="PROSITE" id="PS51257">
    <property type="entry name" value="PROKAR_LIPOPROTEIN"/>
    <property type="match status" value="1"/>
</dbReference>
<keyword evidence="2" id="KW-1185">Reference proteome</keyword>
<evidence type="ECO:0000313" key="1">
    <source>
        <dbReference type="EMBL" id="PLR20202.1"/>
    </source>
</evidence>
<proteinExistence type="predicted"/>
<dbReference type="AlphaFoldDB" id="A0A2N5D2F0"/>
<comment type="caution">
    <text evidence="1">The sequence shown here is derived from an EMBL/GenBank/DDBJ whole genome shotgun (WGS) entry which is preliminary data.</text>
</comment>
<evidence type="ECO:0000313" key="2">
    <source>
        <dbReference type="Proteomes" id="UP000234479"/>
    </source>
</evidence>
<gene>
    <name evidence="1" type="ORF">SGCZBJ_22265</name>
</gene>
<organism evidence="1 2">
    <name type="scientific">Caulobacter zeae</name>
    <dbReference type="NCBI Taxonomy" id="2055137"/>
    <lineage>
        <taxon>Bacteria</taxon>
        <taxon>Pseudomonadati</taxon>
        <taxon>Pseudomonadota</taxon>
        <taxon>Alphaproteobacteria</taxon>
        <taxon>Caulobacterales</taxon>
        <taxon>Caulobacteraceae</taxon>
        <taxon>Caulobacter</taxon>
    </lineage>
</organism>
<evidence type="ECO:0008006" key="3">
    <source>
        <dbReference type="Google" id="ProtNLM"/>
    </source>
</evidence>
<protein>
    <recommendedName>
        <fullName evidence="3">Lipoprotein</fullName>
    </recommendedName>
</protein>
<dbReference type="EMBL" id="PJRS01000046">
    <property type="protein sequence ID" value="PLR20202.1"/>
    <property type="molecule type" value="Genomic_DNA"/>
</dbReference>